<dbReference type="InterPro" id="IPR002686">
    <property type="entry name" value="Transposase_17"/>
</dbReference>
<proteinExistence type="predicted"/>
<sequence length="168" mass="20529">MTTHPIFFTATFLEWKHLLKPDKYKDIIINCLQFLVENNRIKLYAFVIMNNHIHLIWQMKDIFSVDNIQRDFLRFTAQQIKFDLQKNHPDILPFFEVNAKDRQYQFWERNSLSIEIRTEKVFLQKMNYIHQNPVKAGLCASPEEYKYSTALFYEKNIRNWSFITHFRD</sequence>
<feature type="domain" description="Transposase IS200-like" evidence="1">
    <location>
        <begin position="1"/>
        <end position="132"/>
    </location>
</feature>
<name>A0A2W5G312_9SPHI</name>
<dbReference type="PANTHER" id="PTHR36966">
    <property type="entry name" value="REP-ASSOCIATED TYROSINE TRANSPOSASE"/>
    <property type="match status" value="1"/>
</dbReference>
<gene>
    <name evidence="2" type="ORF">DI598_19675</name>
</gene>
<dbReference type="Gene3D" id="3.30.70.1290">
    <property type="entry name" value="Transposase IS200-like"/>
    <property type="match status" value="1"/>
</dbReference>
<dbReference type="SUPFAM" id="SSF143422">
    <property type="entry name" value="Transposase IS200-like"/>
    <property type="match status" value="1"/>
</dbReference>
<protein>
    <submittedName>
        <fullName evidence="2">Transposase</fullName>
    </submittedName>
</protein>
<dbReference type="PANTHER" id="PTHR36966:SF1">
    <property type="entry name" value="REP-ASSOCIATED TYROSINE TRANSPOSASE"/>
    <property type="match status" value="1"/>
</dbReference>
<dbReference type="GO" id="GO:0043565">
    <property type="term" value="F:sequence-specific DNA binding"/>
    <property type="evidence" value="ECO:0007669"/>
    <property type="project" value="TreeGrafter"/>
</dbReference>
<dbReference type="GO" id="GO:0004803">
    <property type="term" value="F:transposase activity"/>
    <property type="evidence" value="ECO:0007669"/>
    <property type="project" value="InterPro"/>
</dbReference>
<comment type="caution">
    <text evidence="2">The sequence shown here is derived from an EMBL/GenBank/DDBJ whole genome shotgun (WGS) entry which is preliminary data.</text>
</comment>
<dbReference type="AlphaFoldDB" id="A0A2W5G312"/>
<evidence type="ECO:0000313" key="2">
    <source>
        <dbReference type="EMBL" id="PZP39846.1"/>
    </source>
</evidence>
<evidence type="ECO:0000259" key="1">
    <source>
        <dbReference type="SMART" id="SM01321"/>
    </source>
</evidence>
<dbReference type="SMART" id="SM01321">
    <property type="entry name" value="Y1_Tnp"/>
    <property type="match status" value="1"/>
</dbReference>
<dbReference type="InterPro" id="IPR052715">
    <property type="entry name" value="RAYT_transposase"/>
</dbReference>
<organism evidence="2 3">
    <name type="scientific">Pseudopedobacter saltans</name>
    <dbReference type="NCBI Taxonomy" id="151895"/>
    <lineage>
        <taxon>Bacteria</taxon>
        <taxon>Pseudomonadati</taxon>
        <taxon>Bacteroidota</taxon>
        <taxon>Sphingobacteriia</taxon>
        <taxon>Sphingobacteriales</taxon>
        <taxon>Sphingobacteriaceae</taxon>
        <taxon>Pseudopedobacter</taxon>
    </lineage>
</organism>
<evidence type="ECO:0000313" key="3">
    <source>
        <dbReference type="Proteomes" id="UP000249645"/>
    </source>
</evidence>
<dbReference type="EMBL" id="QFOI01000642">
    <property type="protein sequence ID" value="PZP39846.1"/>
    <property type="molecule type" value="Genomic_DNA"/>
</dbReference>
<dbReference type="NCBIfam" id="NF047646">
    <property type="entry name" value="REP_Tyr_transpos"/>
    <property type="match status" value="1"/>
</dbReference>
<accession>A0A2W5G312</accession>
<dbReference type="GO" id="GO:0006313">
    <property type="term" value="P:DNA transposition"/>
    <property type="evidence" value="ECO:0007669"/>
    <property type="project" value="InterPro"/>
</dbReference>
<reference evidence="2 3" key="1">
    <citation type="submission" date="2017-11" db="EMBL/GenBank/DDBJ databases">
        <title>Infants hospitalized years apart are colonized by the same room-sourced microbial strains.</title>
        <authorList>
            <person name="Brooks B."/>
            <person name="Olm M.R."/>
            <person name="Firek B.A."/>
            <person name="Baker R."/>
            <person name="Thomas B.C."/>
            <person name="Morowitz M.J."/>
            <person name="Banfield J.F."/>
        </authorList>
    </citation>
    <scope>NUCLEOTIDE SEQUENCE [LARGE SCALE GENOMIC DNA]</scope>
    <source>
        <strain evidence="2">S2_009_000_R2_76</strain>
    </source>
</reference>
<dbReference type="Proteomes" id="UP000249645">
    <property type="component" value="Unassembled WGS sequence"/>
</dbReference>
<dbReference type="InterPro" id="IPR036515">
    <property type="entry name" value="Transposase_17_sf"/>
</dbReference>